<evidence type="ECO:0000313" key="2">
    <source>
        <dbReference type="Proteomes" id="UP001589707"/>
    </source>
</evidence>
<organism evidence="1 2">
    <name type="scientific">Brevibacterium otitidis</name>
    <dbReference type="NCBI Taxonomy" id="53364"/>
    <lineage>
        <taxon>Bacteria</taxon>
        <taxon>Bacillati</taxon>
        <taxon>Actinomycetota</taxon>
        <taxon>Actinomycetes</taxon>
        <taxon>Micrococcales</taxon>
        <taxon>Brevibacteriaceae</taxon>
        <taxon>Brevibacterium</taxon>
    </lineage>
</organism>
<dbReference type="Proteomes" id="UP001589707">
    <property type="component" value="Unassembled WGS sequence"/>
</dbReference>
<protein>
    <submittedName>
        <fullName evidence="1">Zinc-dependent metalloprotease</fullName>
    </submittedName>
</protein>
<dbReference type="InterPro" id="IPR042271">
    <property type="entry name" value="Zinicin_2_N"/>
</dbReference>
<dbReference type="EMBL" id="JBHMAU010000132">
    <property type="protein sequence ID" value="MFB9777924.1"/>
    <property type="molecule type" value="Genomic_DNA"/>
</dbReference>
<dbReference type="NCBIfam" id="TIGR03883">
    <property type="entry name" value="DUF2342_F420"/>
    <property type="match status" value="1"/>
</dbReference>
<name>A0ABV5X6F9_9MICO</name>
<sequence>MTDRTDMTDVTAQWVWVEAARQTAAELLGAGTLPEPHEAEALVTELRQSAETATDLVLTVMRPDAEADTRIRRRLAAGQTRIVDRLSWVEANAQSFGRVLAEAAAASGAEAPGRAARWVSSVEMGAALSLVGGRVLGQFDPFTADGRLLLVAPNILTVERELEVPPRDFRLWVTVHERTHHVQFAAAPWLRAHLQERVQAFLEPVIGSSLPGDTAESPGLLETLVALVRALTEDTSLIDTLIGPAQAELLDEVTALMSLLEGHADVVMDAVGPRVIPSVRRIRAAFDDHRHAATGIRAIINRVLGIDEKLAQYTRGTAFVRAVVRRCGHAGLNRVWESPEHLPSLHEIEHPRAWIARVLDRPAAEVAAPTTSELP</sequence>
<dbReference type="NCBIfam" id="TIGR03624">
    <property type="entry name" value="putative hydrolase"/>
    <property type="match status" value="1"/>
</dbReference>
<dbReference type="PANTHER" id="PTHR39420">
    <property type="match status" value="1"/>
</dbReference>
<proteinExistence type="predicted"/>
<gene>
    <name evidence="1" type="ORF">ACFFN1_16225</name>
</gene>
<reference evidence="1 2" key="1">
    <citation type="submission" date="2024-09" db="EMBL/GenBank/DDBJ databases">
        <authorList>
            <person name="Sun Q."/>
            <person name="Mori K."/>
        </authorList>
    </citation>
    <scope>NUCLEOTIDE SEQUENCE [LARGE SCALE GENOMIC DNA]</scope>
    <source>
        <strain evidence="1 2">JCM 11683</strain>
    </source>
</reference>
<comment type="caution">
    <text evidence="1">The sequence shown here is derived from an EMBL/GenBank/DDBJ whole genome shotgun (WGS) entry which is preliminary data.</text>
</comment>
<dbReference type="SUPFAM" id="SSF55486">
    <property type="entry name" value="Metalloproteases ('zincins'), catalytic domain"/>
    <property type="match status" value="1"/>
</dbReference>
<dbReference type="InterPro" id="IPR018766">
    <property type="entry name" value="Zinicin_2"/>
</dbReference>
<keyword evidence="2" id="KW-1185">Reference proteome</keyword>
<dbReference type="GO" id="GO:0008237">
    <property type="term" value="F:metallopeptidase activity"/>
    <property type="evidence" value="ECO:0007669"/>
    <property type="project" value="UniProtKB-KW"/>
</dbReference>
<keyword evidence="1" id="KW-0645">Protease</keyword>
<dbReference type="PANTHER" id="PTHR39420:SF1">
    <property type="entry name" value="HYDROLASE"/>
    <property type="match status" value="1"/>
</dbReference>
<dbReference type="RefSeq" id="WP_376841933.1">
    <property type="nucleotide sequence ID" value="NZ_JBHMAU010000132.1"/>
</dbReference>
<dbReference type="InterPro" id="IPR022454">
    <property type="entry name" value="CHP03883_F420-assoc"/>
</dbReference>
<keyword evidence="1" id="KW-0482">Metalloprotease</keyword>
<dbReference type="Gene3D" id="1.20.150.30">
    <property type="entry name" value="Zincin-like metallopeptidase, N-terminal domain"/>
    <property type="match status" value="1"/>
</dbReference>
<keyword evidence="1" id="KW-0378">Hydrolase</keyword>
<evidence type="ECO:0000313" key="1">
    <source>
        <dbReference type="EMBL" id="MFB9777924.1"/>
    </source>
</evidence>
<accession>A0ABV5X6F9</accession>
<dbReference type="Pfam" id="PF10103">
    <property type="entry name" value="Zincin_2"/>
    <property type="match status" value="1"/>
</dbReference>